<evidence type="ECO:0000256" key="3">
    <source>
        <dbReference type="SAM" id="MobiDB-lite"/>
    </source>
</evidence>
<dbReference type="AlphaFoldDB" id="A0A1I7RYS6"/>
<dbReference type="FunFam" id="1.10.238.10:FF:000178">
    <property type="entry name" value="Calmodulin-2 A"/>
    <property type="match status" value="1"/>
</dbReference>
<organism evidence="5 6">
    <name type="scientific">Bursaphelenchus xylophilus</name>
    <name type="common">Pinewood nematode worm</name>
    <name type="synonym">Aphelenchoides xylophilus</name>
    <dbReference type="NCBI Taxonomy" id="6326"/>
    <lineage>
        <taxon>Eukaryota</taxon>
        <taxon>Metazoa</taxon>
        <taxon>Ecdysozoa</taxon>
        <taxon>Nematoda</taxon>
        <taxon>Chromadorea</taxon>
        <taxon>Rhabditida</taxon>
        <taxon>Tylenchina</taxon>
        <taxon>Tylenchomorpha</taxon>
        <taxon>Aphelenchoidea</taxon>
        <taxon>Aphelenchoididae</taxon>
        <taxon>Bursaphelenchus</taxon>
    </lineage>
</organism>
<dbReference type="InterPro" id="IPR002048">
    <property type="entry name" value="EF_hand_dom"/>
</dbReference>
<dbReference type="PROSITE" id="PS50222">
    <property type="entry name" value="EF_HAND_2"/>
    <property type="match status" value="2"/>
</dbReference>
<accession>A0A1I7RYS6</accession>
<dbReference type="CDD" id="cd00051">
    <property type="entry name" value="EFh"/>
    <property type="match status" value="1"/>
</dbReference>
<dbReference type="SMART" id="SM00054">
    <property type="entry name" value="EFh"/>
    <property type="match status" value="2"/>
</dbReference>
<evidence type="ECO:0000313" key="5">
    <source>
        <dbReference type="Proteomes" id="UP000095284"/>
    </source>
</evidence>
<feature type="region of interest" description="Disordered" evidence="3">
    <location>
        <begin position="1"/>
        <end position="32"/>
    </location>
</feature>
<dbReference type="GO" id="GO:0005509">
    <property type="term" value="F:calcium ion binding"/>
    <property type="evidence" value="ECO:0007669"/>
    <property type="project" value="InterPro"/>
</dbReference>
<dbReference type="InterPro" id="IPR011992">
    <property type="entry name" value="EF-hand-dom_pair"/>
</dbReference>
<protein>
    <submittedName>
        <fullName evidence="6">Calmodulin</fullName>
    </submittedName>
</protein>
<reference evidence="6" key="1">
    <citation type="submission" date="2016-11" db="UniProtKB">
        <authorList>
            <consortium name="WormBaseParasite"/>
        </authorList>
    </citation>
    <scope>IDENTIFICATION</scope>
</reference>
<keyword evidence="1" id="KW-0677">Repeat</keyword>
<dbReference type="GO" id="GO:0016460">
    <property type="term" value="C:myosin II complex"/>
    <property type="evidence" value="ECO:0007669"/>
    <property type="project" value="TreeGrafter"/>
</dbReference>
<dbReference type="PANTHER" id="PTHR23048:SF13">
    <property type="entry name" value="EF-HAND DOMAIN-CONTAINING PROTEIN"/>
    <property type="match status" value="1"/>
</dbReference>
<evidence type="ECO:0000256" key="2">
    <source>
        <dbReference type="SAM" id="Coils"/>
    </source>
</evidence>
<name>A0A1I7RYS6_BURXY</name>
<feature type="region of interest" description="Disordered" evidence="3">
    <location>
        <begin position="221"/>
        <end position="256"/>
    </location>
</feature>
<feature type="domain" description="EF-hand" evidence="4">
    <location>
        <begin position="29"/>
        <end position="64"/>
    </location>
</feature>
<feature type="domain" description="EF-hand" evidence="4">
    <location>
        <begin position="104"/>
        <end position="139"/>
    </location>
</feature>
<dbReference type="Proteomes" id="UP000095284">
    <property type="component" value="Unplaced"/>
</dbReference>
<dbReference type="Gene3D" id="1.10.238.10">
    <property type="entry name" value="EF-hand"/>
    <property type="match status" value="2"/>
</dbReference>
<dbReference type="Pfam" id="PF13499">
    <property type="entry name" value="EF-hand_7"/>
    <property type="match status" value="1"/>
</dbReference>
<dbReference type="Pfam" id="PF13833">
    <property type="entry name" value="EF-hand_8"/>
    <property type="match status" value="1"/>
</dbReference>
<proteinExistence type="predicted"/>
<dbReference type="PANTHER" id="PTHR23048">
    <property type="entry name" value="MYOSIN LIGHT CHAIN 1, 3"/>
    <property type="match status" value="1"/>
</dbReference>
<feature type="coiled-coil region" evidence="2">
    <location>
        <begin position="257"/>
        <end position="291"/>
    </location>
</feature>
<evidence type="ECO:0000256" key="1">
    <source>
        <dbReference type="ARBA" id="ARBA00022737"/>
    </source>
</evidence>
<keyword evidence="2" id="KW-0175">Coiled coil</keyword>
<dbReference type="WBParaSite" id="BXY_0589400.1">
    <property type="protein sequence ID" value="BXY_0589400.1"/>
    <property type="gene ID" value="BXY_0589400"/>
</dbReference>
<feature type="compositionally biased region" description="Low complexity" evidence="3">
    <location>
        <begin position="1"/>
        <end position="13"/>
    </location>
</feature>
<dbReference type="InterPro" id="IPR050230">
    <property type="entry name" value="CALM/Myosin/TropC-like"/>
</dbReference>
<feature type="compositionally biased region" description="Basic residues" evidence="3">
    <location>
        <begin position="230"/>
        <end position="239"/>
    </location>
</feature>
<sequence>MTTEAAETSVESAETLHTEHTPQPEALEEGDPEKKTIFTVFDKNNDGTISVNQLGSALRGLGLCPTEKELGEIMEQWKDQPDARLTFDEFVPIFEQLENTRVANTKDEFLDGLQHFDSDGTGLIKTSQLKHILTTLGEKLTEQEVDQLLEGLGDENGMLNIDDFFQVLNITDESMEPGPSRCDPNTDSPSIDVFPENELREKRKKGLEKARANLAQMMQMRKKSAESFRKIARQPRRQGRSPTESPTPPVLPQSSEVEVLKNQLAQLTQKIRQLRRRNRQLEKKLKKATRPLAGKVNFYF</sequence>
<dbReference type="eggNOG" id="KOG0030">
    <property type="taxonomic scope" value="Eukaryota"/>
</dbReference>
<dbReference type="SUPFAM" id="SSF47473">
    <property type="entry name" value="EF-hand"/>
    <property type="match status" value="1"/>
</dbReference>
<evidence type="ECO:0000259" key="4">
    <source>
        <dbReference type="PROSITE" id="PS50222"/>
    </source>
</evidence>
<evidence type="ECO:0000313" key="6">
    <source>
        <dbReference type="WBParaSite" id="BXY_0589400.1"/>
    </source>
</evidence>